<protein>
    <submittedName>
        <fullName evidence="8">Type II secretion system protein</fullName>
    </submittedName>
</protein>
<feature type="transmembrane region" description="Helical" evidence="6">
    <location>
        <begin position="265"/>
        <end position="285"/>
    </location>
</feature>
<evidence type="ECO:0000256" key="5">
    <source>
        <dbReference type="ARBA" id="ARBA00023136"/>
    </source>
</evidence>
<feature type="transmembrane region" description="Helical" evidence="6">
    <location>
        <begin position="6"/>
        <end position="24"/>
    </location>
</feature>
<dbReference type="EMBL" id="CP045915">
    <property type="protein sequence ID" value="QGH34090.1"/>
    <property type="molecule type" value="Genomic_DNA"/>
</dbReference>
<dbReference type="AlphaFoldDB" id="A0A5Q2TJM1"/>
<reference evidence="8 9" key="1">
    <citation type="submission" date="2019-11" db="EMBL/GenBank/DDBJ databases">
        <title>Gracilibacillus salitolerans sp. nov., a moderate halophile isolated from a saline soil in northwest China.</title>
        <authorList>
            <person name="Gan L."/>
        </authorList>
    </citation>
    <scope>NUCLEOTIDE SEQUENCE [LARGE SCALE GENOMIC DNA]</scope>
    <source>
        <strain evidence="8 9">SCU50</strain>
    </source>
</reference>
<keyword evidence="9" id="KW-1185">Reference proteome</keyword>
<evidence type="ECO:0000256" key="6">
    <source>
        <dbReference type="SAM" id="Phobius"/>
    </source>
</evidence>
<feature type="transmembrane region" description="Helical" evidence="6">
    <location>
        <begin position="87"/>
        <end position="107"/>
    </location>
</feature>
<keyword evidence="5 6" id="KW-0472">Membrane</keyword>
<sequence length="288" mass="32343">MLISAIFSIFAVGLVVVCFIFAGSKYKLFIEENKADFQFLFMAPASLWLIDRVKLIERLSTQITAIQFKVAILYSAGKQVPQYTKMFLAQTISVILLCLAGGSLFAVLNGGDVRFVVFAIILAIIIPFVSVKKLDEKMEKRKQDIIIELPEFASKIALLVNAGETVQQAIVRCTMMKADQDHPLYRELNDAVVKIKNGDSFNGVMEDFSKRCGVQEVSVFTTTILLNYKRGGNQLALSLRELSRDLWEKRKAISRKRGEEASSKLVFPMVLIFIAVLIIIAYPALRIF</sequence>
<dbReference type="PANTHER" id="PTHR35007:SF2">
    <property type="entry name" value="PILUS ASSEMBLE PROTEIN"/>
    <property type="match status" value="1"/>
</dbReference>
<evidence type="ECO:0000256" key="4">
    <source>
        <dbReference type="ARBA" id="ARBA00022989"/>
    </source>
</evidence>
<dbReference type="Proteomes" id="UP000339690">
    <property type="component" value="Chromosome"/>
</dbReference>
<dbReference type="PANTHER" id="PTHR35007">
    <property type="entry name" value="INTEGRAL MEMBRANE PROTEIN-RELATED"/>
    <property type="match status" value="1"/>
</dbReference>
<dbReference type="GO" id="GO:0005886">
    <property type="term" value="C:plasma membrane"/>
    <property type="evidence" value="ECO:0007669"/>
    <property type="project" value="UniProtKB-SubCell"/>
</dbReference>
<dbReference type="KEGG" id="grc:GI584_08685"/>
<dbReference type="RefSeq" id="WP_153790987.1">
    <property type="nucleotide sequence ID" value="NZ_CP045915.1"/>
</dbReference>
<evidence type="ECO:0000256" key="3">
    <source>
        <dbReference type="ARBA" id="ARBA00022692"/>
    </source>
</evidence>
<feature type="transmembrane region" description="Helical" evidence="6">
    <location>
        <begin position="113"/>
        <end position="131"/>
    </location>
</feature>
<evidence type="ECO:0000313" key="8">
    <source>
        <dbReference type="EMBL" id="QGH34090.1"/>
    </source>
</evidence>
<gene>
    <name evidence="8" type="ORF">GI584_08685</name>
</gene>
<organism evidence="8 9">
    <name type="scientific">Gracilibacillus salitolerans</name>
    <dbReference type="NCBI Taxonomy" id="2663022"/>
    <lineage>
        <taxon>Bacteria</taxon>
        <taxon>Bacillati</taxon>
        <taxon>Bacillota</taxon>
        <taxon>Bacilli</taxon>
        <taxon>Bacillales</taxon>
        <taxon>Bacillaceae</taxon>
        <taxon>Gracilibacillus</taxon>
    </lineage>
</organism>
<keyword evidence="3 6" id="KW-0812">Transmembrane</keyword>
<evidence type="ECO:0000259" key="7">
    <source>
        <dbReference type="Pfam" id="PF00482"/>
    </source>
</evidence>
<keyword evidence="2" id="KW-1003">Cell membrane</keyword>
<accession>A0A5Q2TJM1</accession>
<dbReference type="InterPro" id="IPR018076">
    <property type="entry name" value="T2SS_GspF_dom"/>
</dbReference>
<feature type="domain" description="Type II secretion system protein GspF" evidence="7">
    <location>
        <begin position="152"/>
        <end position="283"/>
    </location>
</feature>
<proteinExistence type="predicted"/>
<comment type="subcellular location">
    <subcellularLocation>
        <location evidence="1">Cell membrane</location>
        <topology evidence="1">Multi-pass membrane protein</topology>
    </subcellularLocation>
</comment>
<evidence type="ECO:0000256" key="2">
    <source>
        <dbReference type="ARBA" id="ARBA00022475"/>
    </source>
</evidence>
<dbReference type="Pfam" id="PF00482">
    <property type="entry name" value="T2SSF"/>
    <property type="match status" value="1"/>
</dbReference>
<keyword evidence="4 6" id="KW-1133">Transmembrane helix</keyword>
<evidence type="ECO:0000256" key="1">
    <source>
        <dbReference type="ARBA" id="ARBA00004651"/>
    </source>
</evidence>
<name>A0A5Q2TJM1_9BACI</name>
<evidence type="ECO:0000313" key="9">
    <source>
        <dbReference type="Proteomes" id="UP000339690"/>
    </source>
</evidence>